<comment type="caution">
    <text evidence="8">The sequence shown here is derived from an EMBL/GenBank/DDBJ whole genome shotgun (WGS) entry which is preliminary data.</text>
</comment>
<dbReference type="GO" id="GO:0008033">
    <property type="term" value="P:tRNA processing"/>
    <property type="evidence" value="ECO:0007669"/>
    <property type="project" value="UniProtKB-KW"/>
</dbReference>
<dbReference type="Proteomes" id="UP001291623">
    <property type="component" value="Unassembled WGS sequence"/>
</dbReference>
<dbReference type="InterPro" id="IPR012094">
    <property type="entry name" value="tRNA_Ile_lys_synt"/>
</dbReference>
<keyword evidence="4" id="KW-0547">Nucleotide-binding</keyword>
<keyword evidence="2" id="KW-0436">Ligase</keyword>
<dbReference type="PANTHER" id="PTHR43033">
    <property type="entry name" value="TRNA(ILE)-LYSIDINE SYNTHASE-RELATED"/>
    <property type="match status" value="1"/>
</dbReference>
<keyword evidence="5" id="KW-0067">ATP-binding</keyword>
<dbReference type="EMBL" id="JAVYJV010000011">
    <property type="protein sequence ID" value="KAK4358606.1"/>
    <property type="molecule type" value="Genomic_DNA"/>
</dbReference>
<evidence type="ECO:0000256" key="3">
    <source>
        <dbReference type="ARBA" id="ARBA00022694"/>
    </source>
</evidence>
<protein>
    <recommendedName>
        <fullName evidence="1">tRNA(Ile)-lysidine synthetase</fullName>
        <ecNumber evidence="1">6.3.4.19</ecNumber>
    </recommendedName>
</protein>
<dbReference type="Gene3D" id="3.40.50.620">
    <property type="entry name" value="HUPs"/>
    <property type="match status" value="1"/>
</dbReference>
<evidence type="ECO:0000256" key="6">
    <source>
        <dbReference type="ARBA" id="ARBA00048539"/>
    </source>
</evidence>
<reference evidence="8" key="1">
    <citation type="submission" date="2023-12" db="EMBL/GenBank/DDBJ databases">
        <title>Genome assembly of Anisodus tanguticus.</title>
        <authorList>
            <person name="Wang Y.-J."/>
        </authorList>
    </citation>
    <scope>NUCLEOTIDE SEQUENCE</scope>
    <source>
        <strain evidence="8">KB-2021</strain>
        <tissue evidence="8">Leaf</tissue>
    </source>
</reference>
<keyword evidence="9" id="KW-1185">Reference proteome</keyword>
<dbReference type="AlphaFoldDB" id="A0AAE1RVG1"/>
<dbReference type="GO" id="GO:0032267">
    <property type="term" value="F:tRNA(Ile)-lysidine synthase activity"/>
    <property type="evidence" value="ECO:0007669"/>
    <property type="project" value="UniProtKB-EC"/>
</dbReference>
<feature type="domain" description="tRNA(Ile)-lysidine/2-thiocytidine synthase N-terminal" evidence="7">
    <location>
        <begin position="183"/>
        <end position="260"/>
    </location>
</feature>
<dbReference type="InterPro" id="IPR012795">
    <property type="entry name" value="tRNA_Ile_lys_synt_N"/>
</dbReference>
<evidence type="ECO:0000256" key="2">
    <source>
        <dbReference type="ARBA" id="ARBA00022598"/>
    </source>
</evidence>
<evidence type="ECO:0000313" key="8">
    <source>
        <dbReference type="EMBL" id="KAK4358606.1"/>
    </source>
</evidence>
<accession>A0AAE1RVG1</accession>
<dbReference type="Pfam" id="PF01171">
    <property type="entry name" value="ATP_bind_3"/>
    <property type="match status" value="2"/>
</dbReference>
<gene>
    <name evidence="8" type="ORF">RND71_020835</name>
</gene>
<dbReference type="GO" id="GO:0005524">
    <property type="term" value="F:ATP binding"/>
    <property type="evidence" value="ECO:0007669"/>
    <property type="project" value="UniProtKB-KW"/>
</dbReference>
<dbReference type="HAMAP" id="MF_01161">
    <property type="entry name" value="tRNA_Ile_lys_synt"/>
    <property type="match status" value="1"/>
</dbReference>
<dbReference type="CDD" id="cd01992">
    <property type="entry name" value="TilS_N"/>
    <property type="match status" value="1"/>
</dbReference>
<evidence type="ECO:0000256" key="4">
    <source>
        <dbReference type="ARBA" id="ARBA00022741"/>
    </source>
</evidence>
<dbReference type="SUPFAM" id="SSF52402">
    <property type="entry name" value="Adenine nucleotide alpha hydrolases-like"/>
    <property type="match status" value="1"/>
</dbReference>
<keyword evidence="3" id="KW-0819">tRNA processing</keyword>
<sequence>MAMAGLEPHNRIVLGVSGGPDSMILCALTATWKTNSLGIAAQKNEFIDGLLAVVVDHGLRAESKDEANLVHRRVTSMGIKCEIANCEWSEGKPKQGHLQEAARQRRSLHRVSILFQQNAISEACHICACWYEILQSACIRHQIGVLMTAHHADGQMAICLSLSLHRKEFHYWYLITLMFPHAKLSRNSGVLGLAGMAFVSQLFGTCPDLSVEASGHGLLMVRPLLEFCKEDMYKICVGANQEWVEDPTNRSALFARNRIRMILNDLASSIFRSELQALIAACRRTRLHVDKICSNLMHQAEGHAVIDLGILSPSELKDIVLSKFIALLLQFVSQRQRPVRGSASKLLLDYIRTSPCKTAVTASGSYLCPAPGSKGTKVLVCCSTDADLTLELLNPYLTEGKNCSISNEVEQIVANGRLYLDQFPQSTLGMQFLELTSSDSILAEAKREGILGESTYKSIISLQREESDNFKSKTNIVLENKVEHKIEYTASAPREVLHPEKVGYLMNRFIVKWSQSKENAHTSFSMNNSNQLQDFGEERRNFCNSCVLGHDQVSRVRYMFDTDWLDLATLSKREDSSSVHEKELSLSAESRVMSNINLCSACRKKSAERALFLLKSIPVAARRALPVLVNVDGLLLSIPLADLPDTETGEKQFRPRFLVGPKGLDQSEHILSLNPTEISRRGGEISAGWKLQFIPLVGLQCELGSCAITSVAGPLKLPEGVIIPTGLRVI</sequence>
<dbReference type="EC" id="6.3.4.19" evidence="1"/>
<feature type="domain" description="tRNA(Ile)-lysidine/2-thiocytidine synthase N-terminal" evidence="7">
    <location>
        <begin position="12"/>
        <end position="106"/>
    </location>
</feature>
<dbReference type="PANTHER" id="PTHR43033:SF5">
    <property type="entry name" value="TRNA(ILE)-LYSIDINE SYNTHETASE"/>
    <property type="match status" value="1"/>
</dbReference>
<evidence type="ECO:0000256" key="1">
    <source>
        <dbReference type="ARBA" id="ARBA00013267"/>
    </source>
</evidence>
<proteinExistence type="inferred from homology"/>
<evidence type="ECO:0000256" key="5">
    <source>
        <dbReference type="ARBA" id="ARBA00022840"/>
    </source>
</evidence>
<name>A0AAE1RVG1_9SOLA</name>
<evidence type="ECO:0000313" key="9">
    <source>
        <dbReference type="Proteomes" id="UP001291623"/>
    </source>
</evidence>
<dbReference type="InterPro" id="IPR011063">
    <property type="entry name" value="TilS/TtcA_N"/>
</dbReference>
<organism evidence="8 9">
    <name type="scientific">Anisodus tanguticus</name>
    <dbReference type="NCBI Taxonomy" id="243964"/>
    <lineage>
        <taxon>Eukaryota</taxon>
        <taxon>Viridiplantae</taxon>
        <taxon>Streptophyta</taxon>
        <taxon>Embryophyta</taxon>
        <taxon>Tracheophyta</taxon>
        <taxon>Spermatophyta</taxon>
        <taxon>Magnoliopsida</taxon>
        <taxon>eudicotyledons</taxon>
        <taxon>Gunneridae</taxon>
        <taxon>Pentapetalae</taxon>
        <taxon>asterids</taxon>
        <taxon>lamiids</taxon>
        <taxon>Solanales</taxon>
        <taxon>Solanaceae</taxon>
        <taxon>Solanoideae</taxon>
        <taxon>Hyoscyameae</taxon>
        <taxon>Anisodus</taxon>
    </lineage>
</organism>
<dbReference type="InterPro" id="IPR014729">
    <property type="entry name" value="Rossmann-like_a/b/a_fold"/>
</dbReference>
<evidence type="ECO:0000259" key="7">
    <source>
        <dbReference type="Pfam" id="PF01171"/>
    </source>
</evidence>
<comment type="catalytic activity">
    <reaction evidence="6">
        <text>cytidine(34) in tRNA(Ile2) + L-lysine + ATP = lysidine(34) in tRNA(Ile2) + AMP + diphosphate + H(+)</text>
        <dbReference type="Rhea" id="RHEA:43744"/>
        <dbReference type="Rhea" id="RHEA-COMP:10625"/>
        <dbReference type="Rhea" id="RHEA-COMP:10670"/>
        <dbReference type="ChEBI" id="CHEBI:15378"/>
        <dbReference type="ChEBI" id="CHEBI:30616"/>
        <dbReference type="ChEBI" id="CHEBI:32551"/>
        <dbReference type="ChEBI" id="CHEBI:33019"/>
        <dbReference type="ChEBI" id="CHEBI:82748"/>
        <dbReference type="ChEBI" id="CHEBI:83665"/>
        <dbReference type="ChEBI" id="CHEBI:456215"/>
        <dbReference type="EC" id="6.3.4.19"/>
    </reaction>
</comment>